<dbReference type="AlphaFoldDB" id="A0A3K8YNS9"/>
<protein>
    <submittedName>
        <fullName evidence="3">Plasmid segregation protein parM</fullName>
    </submittedName>
</protein>
<evidence type="ECO:0000259" key="1">
    <source>
        <dbReference type="Pfam" id="PF06406"/>
    </source>
</evidence>
<accession>A0A3K8YNS9</accession>
<dbReference type="InterPro" id="IPR048345">
    <property type="entry name" value="ParM_C"/>
</dbReference>
<reference evidence="3" key="1">
    <citation type="submission" date="2018-11" db="EMBL/GenBank/DDBJ databases">
        <authorList>
            <consortium name="PulseNet: The National Subtyping Network for Foodborne Disease Surveillance"/>
            <person name="Tarr C.L."/>
            <person name="Trees E."/>
            <person name="Katz L.S."/>
            <person name="Carleton-Romer H.A."/>
            <person name="Stroika S."/>
            <person name="Kucerova Z."/>
            <person name="Roache K.F."/>
            <person name="Sabol A.L."/>
            <person name="Besser J."/>
            <person name="Gerner-Smidt P."/>
        </authorList>
    </citation>
    <scope>NUCLEOTIDE SEQUENCE [LARGE SCALE GENOMIC DNA]</scope>
    <source>
        <strain evidence="3">PNUSAS059688</strain>
    </source>
</reference>
<dbReference type="Pfam" id="PF21523">
    <property type="entry name" value="ParM_N"/>
    <property type="match status" value="1"/>
</dbReference>
<proteinExistence type="predicted"/>
<dbReference type="CDD" id="cd24022">
    <property type="entry name" value="ASKHA_NBD_ParM_R1-like"/>
    <property type="match status" value="1"/>
</dbReference>
<evidence type="ECO:0000313" key="3">
    <source>
        <dbReference type="EMBL" id="MHI23269.1"/>
    </source>
</evidence>
<evidence type="ECO:0000259" key="2">
    <source>
        <dbReference type="Pfam" id="PF21523"/>
    </source>
</evidence>
<feature type="domain" description="Plasmid segregation protein ParM/StbA N-terminal" evidence="1">
    <location>
        <begin position="1"/>
        <end position="157"/>
    </location>
</feature>
<dbReference type="InterPro" id="IPR009440">
    <property type="entry name" value="ParM/StbA_N"/>
</dbReference>
<dbReference type="SUPFAM" id="SSF53067">
    <property type="entry name" value="Actin-like ATPase domain"/>
    <property type="match status" value="2"/>
</dbReference>
<dbReference type="Pfam" id="PF06406">
    <property type="entry name" value="StbA_N"/>
    <property type="match status" value="1"/>
</dbReference>
<comment type="caution">
    <text evidence="3">The sequence shown here is derived from an EMBL/GenBank/DDBJ whole genome shotgun (WGS) entry which is preliminary data.</text>
</comment>
<gene>
    <name evidence="3" type="ORF">EEM47_15740</name>
</gene>
<feature type="domain" description="Plasmid segregation protein ParM C-terminal" evidence="2">
    <location>
        <begin position="165"/>
        <end position="320"/>
    </location>
</feature>
<dbReference type="RefSeq" id="WP_097361874.1">
    <property type="nucleotide sequence ID" value="NZ_JBNVOC010000016.1"/>
</dbReference>
<sequence>MNIACDDGSTTVKLAWFADKGKLKTGLSSNSFRQGWKVEGMGARQTFNYELEGKKYTYDEVSNESILTTHIEYQYTDVNVLAVHHGLLNSGLKPQPVSLTVTLPISEFYTKECQKNELNIQRKIDNLMRPVKLNKGEVFTIEHVEVMPESLPAVFAQLVKDNVGPFEKSLVIDLGGTSLDVGLIVGQFDSVSAIHGNAEIGVSMVTSAALTALKMASSDTSSMVANELIKQRHDPDFVRQVVNDESKIPLVLDTIESAIASLGERVVDDLAGFRHVNRVYIIGGGAPLIEGAVKAAWHHLGQKVVMMDSPQTALVEAIAAFKGE</sequence>
<dbReference type="EMBL" id="ROVY01000054">
    <property type="protein sequence ID" value="MHI23269.1"/>
    <property type="molecule type" value="Genomic_DNA"/>
</dbReference>
<dbReference type="InterPro" id="IPR043129">
    <property type="entry name" value="ATPase_NBD"/>
</dbReference>
<organism evidence="3">
    <name type="scientific">Salmonella enterica</name>
    <name type="common">Salmonella choleraesuis</name>
    <dbReference type="NCBI Taxonomy" id="28901"/>
    <lineage>
        <taxon>Bacteria</taxon>
        <taxon>Pseudomonadati</taxon>
        <taxon>Pseudomonadota</taxon>
        <taxon>Gammaproteobacteria</taxon>
        <taxon>Enterobacterales</taxon>
        <taxon>Enterobacteriaceae</taxon>
        <taxon>Salmonella</taxon>
    </lineage>
</organism>
<name>A0A3K8YNS9_SALER</name>
<dbReference type="InterPro" id="IPR056367">
    <property type="entry name" value="ASKHA_NBD_ParM_R1-like"/>
</dbReference>
<dbReference type="Proteomes" id="UP000885364">
    <property type="component" value="Unassembled WGS sequence"/>
</dbReference>
<dbReference type="Gene3D" id="3.30.420.40">
    <property type="match status" value="2"/>
</dbReference>